<organism evidence="5 6">
    <name type="scientific">Actinacidiphila reveromycinica</name>
    <dbReference type="NCBI Taxonomy" id="659352"/>
    <lineage>
        <taxon>Bacteria</taxon>
        <taxon>Bacillati</taxon>
        <taxon>Actinomycetota</taxon>
        <taxon>Actinomycetes</taxon>
        <taxon>Kitasatosporales</taxon>
        <taxon>Streptomycetaceae</taxon>
        <taxon>Actinacidiphila</taxon>
    </lineage>
</organism>
<evidence type="ECO:0000259" key="4">
    <source>
        <dbReference type="SMART" id="SM00824"/>
    </source>
</evidence>
<dbReference type="Gene3D" id="3.40.50.1820">
    <property type="entry name" value="alpha/beta hydrolase"/>
    <property type="match status" value="1"/>
</dbReference>
<feature type="compositionally biased region" description="Low complexity" evidence="3">
    <location>
        <begin position="239"/>
        <end position="248"/>
    </location>
</feature>
<dbReference type="Pfam" id="PF00975">
    <property type="entry name" value="Thioesterase"/>
    <property type="match status" value="1"/>
</dbReference>
<dbReference type="AlphaFoldDB" id="A0A7U3V054"/>
<evidence type="ECO:0000256" key="3">
    <source>
        <dbReference type="SAM" id="MobiDB-lite"/>
    </source>
</evidence>
<reference evidence="5 6" key="3">
    <citation type="journal article" date="2011" name="Nat. Chem. Biol.">
        <title>Reveromycin A biosynthesis uses RevG and RevJ for stereospecific spiroacetal formation.</title>
        <authorList>
            <person name="Takahashi S."/>
            <person name="Toyoda A."/>
            <person name="Sekiyama Y."/>
            <person name="Takagi H."/>
            <person name="Nogawa T."/>
            <person name="Uramoto M."/>
            <person name="Suzuki R."/>
            <person name="Koshino H."/>
            <person name="Kumano T."/>
            <person name="Panthee S."/>
            <person name="Dairi T."/>
            <person name="Ishikawa J."/>
            <person name="Ikeda H."/>
            <person name="Sakaki Y."/>
            <person name="Osada H."/>
        </authorList>
    </citation>
    <scope>NUCLEOTIDE SEQUENCE [LARGE SCALE GENOMIC DNA]</scope>
    <source>
        <strain evidence="5 6">SN-593</strain>
    </source>
</reference>
<dbReference type="InterPro" id="IPR012223">
    <property type="entry name" value="TEII"/>
</dbReference>
<dbReference type="GO" id="GO:0008610">
    <property type="term" value="P:lipid biosynthetic process"/>
    <property type="evidence" value="ECO:0007669"/>
    <property type="project" value="TreeGrafter"/>
</dbReference>
<keyword evidence="2" id="KW-0378">Hydrolase</keyword>
<comment type="similarity">
    <text evidence="1">Belongs to the thioesterase family.</text>
</comment>
<keyword evidence="6" id="KW-1185">Reference proteome</keyword>
<dbReference type="Proteomes" id="UP000595703">
    <property type="component" value="Chromosome"/>
</dbReference>
<evidence type="ECO:0000256" key="1">
    <source>
        <dbReference type="ARBA" id="ARBA00007169"/>
    </source>
</evidence>
<name>A0A7U3V054_9ACTN</name>
<dbReference type="SMART" id="SM00824">
    <property type="entry name" value="PKS_TE"/>
    <property type="match status" value="1"/>
</dbReference>
<dbReference type="PANTHER" id="PTHR11487">
    <property type="entry name" value="THIOESTERASE"/>
    <property type="match status" value="1"/>
</dbReference>
<accession>A0A7U3V054</accession>
<dbReference type="GO" id="GO:0016787">
    <property type="term" value="F:hydrolase activity"/>
    <property type="evidence" value="ECO:0007669"/>
    <property type="project" value="UniProtKB-KW"/>
</dbReference>
<sequence>MMTADNGTPAPRLLCLPYAGGSGVAYRHWSSAFPRNEVVAFDYPGHLMRPGERLARTMDALVGRIEESVSAHWDRPFVLVGSSLGALVAYELASRAEQRGTPPAALVVLACPGPGRLWKHPPIAGLDDERFSAAFGTRYGGPAAGLLGDPDHRELLLPIVRADMELFEEYAGGRHEAVGCDVIAVTGTEDAAAPGEDVDAWHDHTSGAVHVLNVPGGHFVVEEPGRFAGALSSLLDGRPAAPLLGPAATPSPSPDPRTPR</sequence>
<dbReference type="InterPro" id="IPR029058">
    <property type="entry name" value="AB_hydrolase_fold"/>
</dbReference>
<gene>
    <name evidence="5" type="ORF">RVR_9575</name>
</gene>
<dbReference type="PANTHER" id="PTHR11487:SF0">
    <property type="entry name" value="S-ACYL FATTY ACID SYNTHASE THIOESTERASE, MEDIUM CHAIN"/>
    <property type="match status" value="1"/>
</dbReference>
<dbReference type="KEGG" id="arev:RVR_9575"/>
<dbReference type="InterPro" id="IPR001031">
    <property type="entry name" value="Thioesterase"/>
</dbReference>
<dbReference type="EMBL" id="AP018365">
    <property type="protein sequence ID" value="BBB01933.1"/>
    <property type="molecule type" value="Genomic_DNA"/>
</dbReference>
<evidence type="ECO:0000313" key="5">
    <source>
        <dbReference type="EMBL" id="BBB01933.1"/>
    </source>
</evidence>
<feature type="domain" description="Thioesterase TesA-like" evidence="4">
    <location>
        <begin position="14"/>
        <end position="235"/>
    </location>
</feature>
<reference evidence="5 6" key="4">
    <citation type="journal article" date="2020" name="Sci. Rep.">
        <title>beta-carboline chemical signals induce reveromycin production through a LuxR family regulator in Streptomyces sp. SN-593.</title>
        <authorList>
            <person name="Panthee S."/>
            <person name="Kito N."/>
            <person name="Hayashi T."/>
            <person name="Shimizu T."/>
            <person name="Ishikawa J."/>
            <person name="Hamamoto H."/>
            <person name="Osada H."/>
            <person name="Takahashi S."/>
        </authorList>
    </citation>
    <scope>NUCLEOTIDE SEQUENCE [LARGE SCALE GENOMIC DNA]</scope>
    <source>
        <strain evidence="5 6">SN-593</strain>
    </source>
</reference>
<dbReference type="SUPFAM" id="SSF53474">
    <property type="entry name" value="alpha/beta-Hydrolases"/>
    <property type="match status" value="1"/>
</dbReference>
<evidence type="ECO:0000256" key="2">
    <source>
        <dbReference type="ARBA" id="ARBA00022801"/>
    </source>
</evidence>
<proteinExistence type="inferred from homology"/>
<reference evidence="5 6" key="2">
    <citation type="journal article" date="2011" name="J. Antibiot.">
        <title>Furaquinocins I and J: novel polyketide isoprenoid hybrid compounds from Streptomyces reveromyceticus SN-593.</title>
        <authorList>
            <person name="Panthee S."/>
            <person name="Takahashi S."/>
            <person name="Takagi H."/>
            <person name="Nogawa T."/>
            <person name="Oowada E."/>
            <person name="Uramoto M."/>
            <person name="Osada H."/>
        </authorList>
    </citation>
    <scope>NUCLEOTIDE SEQUENCE [LARGE SCALE GENOMIC DNA]</scope>
    <source>
        <strain evidence="5 6">SN-593</strain>
    </source>
</reference>
<evidence type="ECO:0000313" key="6">
    <source>
        <dbReference type="Proteomes" id="UP000595703"/>
    </source>
</evidence>
<feature type="region of interest" description="Disordered" evidence="3">
    <location>
        <begin position="239"/>
        <end position="260"/>
    </location>
</feature>
<feature type="compositionally biased region" description="Pro residues" evidence="3">
    <location>
        <begin position="249"/>
        <end position="260"/>
    </location>
</feature>
<reference evidence="5 6" key="1">
    <citation type="journal article" date="2010" name="J. Bacteriol.">
        <title>Biochemical characterization of a novel indole prenyltransferase from Streptomyces sp. SN-593.</title>
        <authorList>
            <person name="Takahashi S."/>
            <person name="Takagi H."/>
            <person name="Toyoda A."/>
            <person name="Uramoto M."/>
            <person name="Nogawa T."/>
            <person name="Ueki M."/>
            <person name="Sakaki Y."/>
            <person name="Osada H."/>
        </authorList>
    </citation>
    <scope>NUCLEOTIDE SEQUENCE [LARGE SCALE GENOMIC DNA]</scope>
    <source>
        <strain evidence="5 6">SN-593</strain>
    </source>
</reference>
<protein>
    <submittedName>
        <fullName evidence="5">Putative thioesterase</fullName>
    </submittedName>
</protein>
<dbReference type="InterPro" id="IPR020802">
    <property type="entry name" value="TesA-like"/>
</dbReference>